<comment type="caution">
    <text evidence="2">The sequence shown here is derived from an EMBL/GenBank/DDBJ whole genome shotgun (WGS) entry which is preliminary data.</text>
</comment>
<keyword evidence="3" id="KW-1185">Reference proteome</keyword>
<reference evidence="2 3" key="1">
    <citation type="submission" date="2019-03" db="EMBL/GenBank/DDBJ databases">
        <title>Draft genome sequences of novel Actinobacteria.</title>
        <authorList>
            <person name="Sahin N."/>
            <person name="Ay H."/>
            <person name="Saygin H."/>
        </authorList>
    </citation>
    <scope>NUCLEOTIDE SEQUENCE [LARGE SCALE GENOMIC DNA]</scope>
    <source>
        <strain evidence="2 3">5K138</strain>
    </source>
</reference>
<gene>
    <name evidence="2" type="ORF">E1269_11355</name>
</gene>
<feature type="transmembrane region" description="Helical" evidence="1">
    <location>
        <begin position="6"/>
        <end position="26"/>
    </location>
</feature>
<dbReference type="Proteomes" id="UP000294739">
    <property type="component" value="Unassembled WGS sequence"/>
</dbReference>
<proteinExistence type="predicted"/>
<keyword evidence="1" id="KW-1133">Transmembrane helix</keyword>
<sequence length="119" mass="12945">MTAGEWFVVVGTGLQLVSIAVLWRVLHGVIRKVRAWRAEKPGARVEISDIALTSGELARVSYLTRVHGKRLDALEQQTRSLVAGVERLREPHPWDVTGGVLLAVGTVSNLTGSLLIALQ</sequence>
<accession>A0A4R5DJC3</accession>
<evidence type="ECO:0000256" key="1">
    <source>
        <dbReference type="SAM" id="Phobius"/>
    </source>
</evidence>
<name>A0A4R5DJC3_9ACTN</name>
<evidence type="ECO:0000313" key="3">
    <source>
        <dbReference type="Proteomes" id="UP000294739"/>
    </source>
</evidence>
<keyword evidence="1" id="KW-0812">Transmembrane</keyword>
<dbReference type="RefSeq" id="WP_131894449.1">
    <property type="nucleotide sequence ID" value="NZ_SMKZ01000013.1"/>
</dbReference>
<keyword evidence="1" id="KW-0472">Membrane</keyword>
<dbReference type="EMBL" id="SMKZ01000013">
    <property type="protein sequence ID" value="TDE10663.1"/>
    <property type="molecule type" value="Genomic_DNA"/>
</dbReference>
<evidence type="ECO:0000313" key="2">
    <source>
        <dbReference type="EMBL" id="TDE10663.1"/>
    </source>
</evidence>
<dbReference type="AlphaFoldDB" id="A0A4R5DJC3"/>
<protein>
    <submittedName>
        <fullName evidence="2">Uncharacterized protein</fullName>
    </submittedName>
</protein>
<dbReference type="InParanoid" id="A0A4R5DJC3"/>
<organism evidence="2 3">
    <name type="scientific">Jiangella asiatica</name>
    <dbReference type="NCBI Taxonomy" id="2530372"/>
    <lineage>
        <taxon>Bacteria</taxon>
        <taxon>Bacillati</taxon>
        <taxon>Actinomycetota</taxon>
        <taxon>Actinomycetes</taxon>
        <taxon>Jiangellales</taxon>
        <taxon>Jiangellaceae</taxon>
        <taxon>Jiangella</taxon>
    </lineage>
</organism>